<reference evidence="3" key="1">
    <citation type="submission" date="2025-08" db="UniProtKB">
        <authorList>
            <consortium name="RefSeq"/>
        </authorList>
    </citation>
    <scope>IDENTIFICATION</scope>
</reference>
<gene>
    <name evidence="3" type="primary">LOC136116635</name>
</gene>
<protein>
    <submittedName>
        <fullName evidence="3">Pre-mRNA-splicing factor 38B-like</fullName>
    </submittedName>
</protein>
<organism evidence="2 3">
    <name type="scientific">Drosophila suzukii</name>
    <name type="common">Spotted-wing drosophila fruit fly</name>
    <dbReference type="NCBI Taxonomy" id="28584"/>
    <lineage>
        <taxon>Eukaryota</taxon>
        <taxon>Metazoa</taxon>
        <taxon>Ecdysozoa</taxon>
        <taxon>Arthropoda</taxon>
        <taxon>Hexapoda</taxon>
        <taxon>Insecta</taxon>
        <taxon>Pterygota</taxon>
        <taxon>Neoptera</taxon>
        <taxon>Endopterygota</taxon>
        <taxon>Diptera</taxon>
        <taxon>Brachycera</taxon>
        <taxon>Muscomorpha</taxon>
        <taxon>Ephydroidea</taxon>
        <taxon>Drosophilidae</taxon>
        <taxon>Drosophila</taxon>
        <taxon>Sophophora</taxon>
    </lineage>
</organism>
<dbReference type="Proteomes" id="UP001652628">
    <property type="component" value="Chromosome 2R"/>
</dbReference>
<evidence type="ECO:0000313" key="2">
    <source>
        <dbReference type="Proteomes" id="UP001652628"/>
    </source>
</evidence>
<name>A0AB40DA43_DROSZ</name>
<keyword evidence="2" id="KW-1185">Reference proteome</keyword>
<dbReference type="GeneID" id="136116635"/>
<accession>A0AB40DA43</accession>
<feature type="compositionally biased region" description="Basic and acidic residues" evidence="1">
    <location>
        <begin position="39"/>
        <end position="93"/>
    </location>
</feature>
<dbReference type="RefSeq" id="XP_065719789.2">
    <property type="nucleotide sequence ID" value="XM_065863717.2"/>
</dbReference>
<feature type="compositionally biased region" description="Basic and acidic residues" evidence="1">
    <location>
        <begin position="160"/>
        <end position="170"/>
    </location>
</feature>
<evidence type="ECO:0000313" key="3">
    <source>
        <dbReference type="RefSeq" id="XP_065719789.2"/>
    </source>
</evidence>
<sequence>MARQICMIKCTITNFYLGDSEKERSADAGEPASRRRRRPGNEDRNGEELECRRQQERSADEGEPASRRRRRPGNEDRNGEELECRRQQERSADGGEPASRRRRRPGDEDRHGDGEESQRRRRRRNRQSAPGHQDDFGAEGDASGDHRTNGGATWQEEAVEQPREAADGEMEIRLQKEAAEAAQNKKKQLHVHIHT</sequence>
<feature type="region of interest" description="Disordered" evidence="1">
    <location>
        <begin position="176"/>
        <end position="195"/>
    </location>
</feature>
<evidence type="ECO:0000256" key="1">
    <source>
        <dbReference type="SAM" id="MobiDB-lite"/>
    </source>
</evidence>
<proteinExistence type="predicted"/>
<feature type="region of interest" description="Disordered" evidence="1">
    <location>
        <begin position="16"/>
        <end position="170"/>
    </location>
</feature>
<feature type="compositionally biased region" description="Basic residues" evidence="1">
    <location>
        <begin position="184"/>
        <end position="195"/>
    </location>
</feature>
<feature type="compositionally biased region" description="Basic and acidic residues" evidence="1">
    <location>
        <begin position="105"/>
        <end position="118"/>
    </location>
</feature>